<accession>A0A8T1THD9</accession>
<gene>
    <name evidence="1" type="ORF">G0U57_015900</name>
</gene>
<proteinExistence type="predicted"/>
<reference evidence="1 2" key="1">
    <citation type="journal article" date="2020" name="G3 (Bethesda)">
        <title>Draft Genome of the Common Snapping Turtle, Chelydra serpentina, a Model for Phenotypic Plasticity in Reptiles.</title>
        <authorList>
            <person name="Das D."/>
            <person name="Singh S.K."/>
            <person name="Bierstedt J."/>
            <person name="Erickson A."/>
            <person name="Galli G.L.J."/>
            <person name="Crossley D.A. 2nd"/>
            <person name="Rhen T."/>
        </authorList>
    </citation>
    <scope>NUCLEOTIDE SEQUENCE [LARGE SCALE GENOMIC DNA]</scope>
    <source>
        <strain evidence="1">KW</strain>
    </source>
</reference>
<dbReference type="AlphaFoldDB" id="A0A8T1THD9"/>
<sequence length="123" mass="14012">VDAGAVPATVWAWDNCSATKYRVLDKRRRSRRIFPVAESLTDGQILQAVRPNNVPEAEELAFAVDEEEEDEVDVIPTSTATVASLETALRWFEMQDIEPIKIMQLRSLLQFAKRKQHSSKKQK</sequence>
<comment type="caution">
    <text evidence="1">The sequence shown here is derived from an EMBL/GenBank/DDBJ whole genome shotgun (WGS) entry which is preliminary data.</text>
</comment>
<dbReference type="Proteomes" id="UP000765507">
    <property type="component" value="Unassembled WGS sequence"/>
</dbReference>
<keyword evidence="2" id="KW-1185">Reference proteome</keyword>
<dbReference type="EMBL" id="JAHGAV010000004">
    <property type="protein sequence ID" value="KAG6940497.1"/>
    <property type="molecule type" value="Genomic_DNA"/>
</dbReference>
<name>A0A8T1THD9_CHESE</name>
<organism evidence="1 2">
    <name type="scientific">Chelydra serpentina</name>
    <name type="common">Snapping turtle</name>
    <name type="synonym">Testudo serpentina</name>
    <dbReference type="NCBI Taxonomy" id="8475"/>
    <lineage>
        <taxon>Eukaryota</taxon>
        <taxon>Metazoa</taxon>
        <taxon>Chordata</taxon>
        <taxon>Craniata</taxon>
        <taxon>Vertebrata</taxon>
        <taxon>Euteleostomi</taxon>
        <taxon>Archelosauria</taxon>
        <taxon>Testudinata</taxon>
        <taxon>Testudines</taxon>
        <taxon>Cryptodira</taxon>
        <taxon>Durocryptodira</taxon>
        <taxon>Americhelydia</taxon>
        <taxon>Chelydroidea</taxon>
        <taxon>Chelydridae</taxon>
        <taxon>Chelydra</taxon>
    </lineage>
</organism>
<feature type="non-terminal residue" evidence="1">
    <location>
        <position position="1"/>
    </location>
</feature>
<evidence type="ECO:0000313" key="2">
    <source>
        <dbReference type="Proteomes" id="UP000765507"/>
    </source>
</evidence>
<protein>
    <submittedName>
        <fullName evidence="1">Uncharacterized protein</fullName>
    </submittedName>
</protein>
<evidence type="ECO:0000313" key="1">
    <source>
        <dbReference type="EMBL" id="KAG6940497.1"/>
    </source>
</evidence>